<keyword evidence="10" id="KW-1185">Reference proteome</keyword>
<evidence type="ECO:0000259" key="8">
    <source>
        <dbReference type="SMART" id="SM00905"/>
    </source>
</evidence>
<dbReference type="Pfam" id="PF02152">
    <property type="entry name" value="FolB"/>
    <property type="match status" value="1"/>
</dbReference>
<evidence type="ECO:0000256" key="7">
    <source>
        <dbReference type="ARBA" id="ARBA00032903"/>
    </source>
</evidence>
<protein>
    <recommendedName>
        <fullName evidence="4">dihydroneopterin aldolase</fullName>
        <ecNumber evidence="4">4.1.2.25</ecNumber>
    </recommendedName>
    <alternativeName>
        <fullName evidence="7">7,8-dihydroneopterin aldolase</fullName>
    </alternativeName>
</protein>
<dbReference type="InterPro" id="IPR006156">
    <property type="entry name" value="Dihydroneopterin_aldolase"/>
</dbReference>
<dbReference type="InterPro" id="IPR043133">
    <property type="entry name" value="GTP-CH-I_C/QueF"/>
</dbReference>
<organism evidence="9 10">
    <name type="scientific">Rhodovulum imhoffii</name>
    <dbReference type="NCBI Taxonomy" id="365340"/>
    <lineage>
        <taxon>Bacteria</taxon>
        <taxon>Pseudomonadati</taxon>
        <taxon>Pseudomonadota</taxon>
        <taxon>Alphaproteobacteria</taxon>
        <taxon>Rhodobacterales</taxon>
        <taxon>Paracoccaceae</taxon>
        <taxon>Rhodovulum</taxon>
    </lineage>
</organism>
<evidence type="ECO:0000256" key="1">
    <source>
        <dbReference type="ARBA" id="ARBA00001353"/>
    </source>
</evidence>
<dbReference type="GO" id="GO:0004150">
    <property type="term" value="F:dihydroneopterin aldolase activity"/>
    <property type="evidence" value="ECO:0007669"/>
    <property type="project" value="UniProtKB-EC"/>
</dbReference>
<dbReference type="InterPro" id="IPR006157">
    <property type="entry name" value="FolB_dom"/>
</dbReference>
<accession>A0A2T5BQP5</accession>
<keyword evidence="6" id="KW-0456">Lyase</keyword>
<evidence type="ECO:0000256" key="2">
    <source>
        <dbReference type="ARBA" id="ARBA00005013"/>
    </source>
</evidence>
<dbReference type="RefSeq" id="WP_107892909.1">
    <property type="nucleotide sequence ID" value="NZ_NHSI01000048.1"/>
</dbReference>
<comment type="pathway">
    <text evidence="2">Cofactor biosynthesis; tetrahydrofolate biosynthesis; 2-amino-4-hydroxy-6-hydroxymethyl-7,8-dihydropteridine diphosphate from 7,8-dihydroneopterin triphosphate: step 3/4.</text>
</comment>
<dbReference type="AlphaFoldDB" id="A0A2T5BQP5"/>
<evidence type="ECO:0000256" key="4">
    <source>
        <dbReference type="ARBA" id="ARBA00013043"/>
    </source>
</evidence>
<keyword evidence="5" id="KW-0289">Folate biosynthesis</keyword>
<dbReference type="SUPFAM" id="SSF55620">
    <property type="entry name" value="Tetrahydrobiopterin biosynthesis enzymes-like"/>
    <property type="match status" value="1"/>
</dbReference>
<dbReference type="OrthoDB" id="7678026at2"/>
<evidence type="ECO:0000313" key="10">
    <source>
        <dbReference type="Proteomes" id="UP000243859"/>
    </source>
</evidence>
<dbReference type="Proteomes" id="UP000243859">
    <property type="component" value="Unassembled WGS sequence"/>
</dbReference>
<dbReference type="GO" id="GO:0046656">
    <property type="term" value="P:folic acid biosynthetic process"/>
    <property type="evidence" value="ECO:0007669"/>
    <property type="project" value="UniProtKB-KW"/>
</dbReference>
<comment type="similarity">
    <text evidence="3">Belongs to the DHNA family.</text>
</comment>
<dbReference type="PANTHER" id="PTHR42844:SF1">
    <property type="entry name" value="DIHYDRONEOPTERIN ALDOLASE 1-RELATED"/>
    <property type="match status" value="1"/>
</dbReference>
<feature type="domain" description="Dihydroneopterin aldolase/epimerase" evidence="8">
    <location>
        <begin position="29"/>
        <end position="137"/>
    </location>
</feature>
<dbReference type="GO" id="GO:0005737">
    <property type="term" value="C:cytoplasm"/>
    <property type="evidence" value="ECO:0007669"/>
    <property type="project" value="TreeGrafter"/>
</dbReference>
<reference evidence="9 10" key="1">
    <citation type="submission" date="2018-04" db="EMBL/GenBank/DDBJ databases">
        <title>Genomic Encyclopedia of Archaeal and Bacterial Type Strains, Phase II (KMG-II): from individual species to whole genera.</title>
        <authorList>
            <person name="Goeker M."/>
        </authorList>
    </citation>
    <scope>NUCLEOTIDE SEQUENCE [LARGE SCALE GENOMIC DNA]</scope>
    <source>
        <strain evidence="9 10">DSM 18064</strain>
    </source>
</reference>
<dbReference type="EMBL" id="QAAA01000012">
    <property type="protein sequence ID" value="PTN01509.1"/>
    <property type="molecule type" value="Genomic_DNA"/>
</dbReference>
<proteinExistence type="inferred from homology"/>
<sequence length="314" mass="34217">MKTEVSLAFAHPSERSRAMEHPGEVLDRISLRDHVVDVEIGAFQAERGATQRVRFNIVVEVRPGTAPLEDDVDKVLSYDTLTEAIAAELSEERLNLLETLAARIAERILNEPQAVRAFVRIEKLDRGPGALGVEIVRARAADAPRLVVPAVQVQQVPRPVVLYLTNEAIGAPQLPLWLDRLEEAHVPVVVCVGAPACPAPRSQVALAQRRIDLLAIEQNAWVLAGQDPRCVVTGTRTEIDWAMKHGRITVWAPSKIVLDAVEGPGVAMRDALALALWFAGQLNAARMVVIGGEVPGACDLPVERLMADEALERL</sequence>
<dbReference type="SMART" id="SM00905">
    <property type="entry name" value="FolB"/>
    <property type="match status" value="1"/>
</dbReference>
<evidence type="ECO:0000256" key="5">
    <source>
        <dbReference type="ARBA" id="ARBA00022909"/>
    </source>
</evidence>
<comment type="catalytic activity">
    <reaction evidence="1">
        <text>7,8-dihydroneopterin = 6-hydroxymethyl-7,8-dihydropterin + glycolaldehyde</text>
        <dbReference type="Rhea" id="RHEA:10540"/>
        <dbReference type="ChEBI" id="CHEBI:17001"/>
        <dbReference type="ChEBI" id="CHEBI:17071"/>
        <dbReference type="ChEBI" id="CHEBI:44841"/>
        <dbReference type="EC" id="4.1.2.25"/>
    </reaction>
</comment>
<gene>
    <name evidence="9" type="ORF">C8N32_11218</name>
</gene>
<evidence type="ECO:0000256" key="6">
    <source>
        <dbReference type="ARBA" id="ARBA00023239"/>
    </source>
</evidence>
<comment type="caution">
    <text evidence="9">The sequence shown here is derived from an EMBL/GenBank/DDBJ whole genome shotgun (WGS) entry which is preliminary data.</text>
</comment>
<dbReference type="PANTHER" id="PTHR42844">
    <property type="entry name" value="DIHYDRONEOPTERIN ALDOLASE 1-RELATED"/>
    <property type="match status" value="1"/>
</dbReference>
<dbReference type="Gene3D" id="3.30.1130.10">
    <property type="match status" value="1"/>
</dbReference>
<evidence type="ECO:0000313" key="9">
    <source>
        <dbReference type="EMBL" id="PTN01509.1"/>
    </source>
</evidence>
<name>A0A2T5BQP5_9RHOB</name>
<evidence type="ECO:0000256" key="3">
    <source>
        <dbReference type="ARBA" id="ARBA00005708"/>
    </source>
</evidence>
<dbReference type="EC" id="4.1.2.25" evidence="4"/>